<proteinExistence type="predicted"/>
<sequence>MSIVVKTVYPDFDVALKNAVEYASVGLDSLYKLSNAAAVQLGKVYDQRRVREHRQAFGQQLETFASTLRDCYVFADNVEMLRDNLDTASAKEVRSIVEEMATAGERIHSMILRSISGLRQYSQASPYDIAWPATAKNAGSKAPPNGPALRAQFQSSLQGLLTSFNQISGFWNDQVLTLNAFLSGKDGKFGLTADQVITLATKWARYSPVITETVHSLVKICDALKIEPGRSQSSSSTQPRPLKPSATPASKAPETTRASTRRIEGSPSHLISDISQPSLQHVPTIRGNPSLPNDRSVDTKRQAKQEYHTGPNLSPALKFTSFVFFAFALGPNLAMNQNEIKTGIAKYSSPPSTKRGRQNPPKSTTSAGNSTSVPQANSSATKRKSLFGR</sequence>
<dbReference type="OrthoDB" id="3330371at2759"/>
<accession>G4TK85</accession>
<feature type="region of interest" description="Disordered" evidence="1">
    <location>
        <begin position="229"/>
        <end position="312"/>
    </location>
</feature>
<protein>
    <submittedName>
        <fullName evidence="2">Uncharacterized protein</fullName>
    </submittedName>
</protein>
<dbReference type="Proteomes" id="UP000007148">
    <property type="component" value="Unassembled WGS sequence"/>
</dbReference>
<dbReference type="InParanoid" id="G4TK85"/>
<gene>
    <name evidence="2" type="ORF">PIIN_05666</name>
</gene>
<feature type="compositionally biased region" description="Basic and acidic residues" evidence="1">
    <location>
        <begin position="295"/>
        <end position="307"/>
    </location>
</feature>
<dbReference type="EMBL" id="CAFZ01000132">
    <property type="protein sequence ID" value="CCA71731.1"/>
    <property type="molecule type" value="Genomic_DNA"/>
</dbReference>
<dbReference type="AlphaFoldDB" id="G4TK85"/>
<comment type="caution">
    <text evidence="2">The sequence shown here is derived from an EMBL/GenBank/DDBJ whole genome shotgun (WGS) entry which is preliminary data.</text>
</comment>
<feature type="compositionally biased region" description="Polar residues" evidence="1">
    <location>
        <begin position="360"/>
        <end position="380"/>
    </location>
</feature>
<organism evidence="2 3">
    <name type="scientific">Serendipita indica (strain DSM 11827)</name>
    <name type="common">Root endophyte fungus</name>
    <name type="synonym">Piriformospora indica</name>
    <dbReference type="NCBI Taxonomy" id="1109443"/>
    <lineage>
        <taxon>Eukaryota</taxon>
        <taxon>Fungi</taxon>
        <taxon>Dikarya</taxon>
        <taxon>Basidiomycota</taxon>
        <taxon>Agaricomycotina</taxon>
        <taxon>Agaricomycetes</taxon>
        <taxon>Sebacinales</taxon>
        <taxon>Serendipitaceae</taxon>
        <taxon>Serendipita</taxon>
    </lineage>
</organism>
<evidence type="ECO:0000313" key="3">
    <source>
        <dbReference type="Proteomes" id="UP000007148"/>
    </source>
</evidence>
<evidence type="ECO:0000256" key="1">
    <source>
        <dbReference type="SAM" id="MobiDB-lite"/>
    </source>
</evidence>
<name>G4TK85_SERID</name>
<reference evidence="2 3" key="1">
    <citation type="journal article" date="2011" name="PLoS Pathog.">
        <title>Endophytic Life Strategies Decoded by Genome and Transcriptome Analyses of the Mutualistic Root Symbiont Piriformospora indica.</title>
        <authorList>
            <person name="Zuccaro A."/>
            <person name="Lahrmann U."/>
            <person name="Guldener U."/>
            <person name="Langen G."/>
            <person name="Pfiffi S."/>
            <person name="Biedenkopf D."/>
            <person name="Wong P."/>
            <person name="Samans B."/>
            <person name="Grimm C."/>
            <person name="Basiewicz M."/>
            <person name="Murat C."/>
            <person name="Martin F."/>
            <person name="Kogel K.H."/>
        </authorList>
    </citation>
    <scope>NUCLEOTIDE SEQUENCE [LARGE SCALE GENOMIC DNA]</scope>
    <source>
        <strain evidence="2 3">DSM 11827</strain>
    </source>
</reference>
<keyword evidence="3" id="KW-1185">Reference proteome</keyword>
<feature type="region of interest" description="Disordered" evidence="1">
    <location>
        <begin position="344"/>
        <end position="389"/>
    </location>
</feature>
<dbReference type="HOGENOM" id="CLU_717887_0_0_1"/>
<evidence type="ECO:0000313" key="2">
    <source>
        <dbReference type="EMBL" id="CCA71731.1"/>
    </source>
</evidence>